<dbReference type="SUPFAM" id="SSF53822">
    <property type="entry name" value="Periplasmic binding protein-like I"/>
    <property type="match status" value="1"/>
</dbReference>
<dbReference type="Gene3D" id="3.40.50.2300">
    <property type="match status" value="2"/>
</dbReference>
<feature type="domain" description="HTH cro/C1-type" evidence="5">
    <location>
        <begin position="19"/>
        <end position="66"/>
    </location>
</feature>
<dbReference type="SUPFAM" id="SSF53850">
    <property type="entry name" value="Periplasmic binding protein-like II"/>
    <property type="match status" value="1"/>
</dbReference>
<comment type="caution">
    <text evidence="6">The sequence shown here is derived from an EMBL/GenBank/DDBJ whole genome shotgun (WGS) entry which is preliminary data.</text>
</comment>
<dbReference type="AlphaFoldDB" id="A0A136Q794"/>
<evidence type="ECO:0000313" key="7">
    <source>
        <dbReference type="Proteomes" id="UP000070366"/>
    </source>
</evidence>
<dbReference type="SMART" id="SM00354">
    <property type="entry name" value="HTH_LACI"/>
    <property type="match status" value="1"/>
</dbReference>
<sequence length="769" mass="87717">MEQDIDPNKYRLVKNFMATMKDVARLAGVSHGTVSNIINGAKGVSLDKVKRVEKAMKELAYEPNAIARSLRLSKSMQIDVILPNIVAAAMAQMYTNLSALFAEKGYVTNLHITNEDAELETRLLNMSLMHNVDGVMLATCQPQNTELFRRLRQSGLKIVFLQREPDDEKRHYVGLDARRQARSTVSQLLKAGYGNIGILLSPIQYTLEEQTFNGYVEAHRDHNLTVQQHLCAVSSYDREGLLKEALRLVASAKPPQVILVICSQAMDAVLKACEVLHIPKHARPLVVANMPTSWTLTSREGVIYVPHPYIELVEAAFQMMLDYIERGAKFSARTVFLKVKPEHLKELDPKPEIKVTEPRRKLRVLLTIDRARYAMETMKSDFEQKTGMELEIDAKAYPKMYWAIRDEWYKDNYDVFDVDIPWLAEFAQKKVVENLDRYIARDPDYYDDMLPNIFEKYSLRQGSVYAIPFTFCTQLLFYRKDCFADIRMQRMFYEQHKKELRPPHTWEEFNLVAQFFTRKYNPDSPTEFGTTLGSRMSSGGVCEYLPRLWSFGGKVHDGTRFTLDSEEAVRALENYRESFRYASDGSCDNWWGEQAVEFRSGKTAMITLFTDNMSTVTEWSKSRVNGKIGFSFMPGKVSVDGGWALAVNAGSRQKDAAFEFIKWATDREISVLNTILGGFVPRRTAVENLEVANVYPWLHRTVEASEFGRTRELPLKTDGTCLSEQRFEDILGKAVYDTVTGRSDACAALAAATEKLNILLAADELQKVE</sequence>
<dbReference type="STRING" id="626937.HMPREF3293_00586"/>
<dbReference type="Gene3D" id="3.40.190.10">
    <property type="entry name" value="Periplasmic binding protein-like II"/>
    <property type="match status" value="2"/>
</dbReference>
<dbReference type="InterPro" id="IPR010982">
    <property type="entry name" value="Lambda_DNA-bd_dom_sf"/>
</dbReference>
<dbReference type="OrthoDB" id="9770625at2"/>
<evidence type="ECO:0000256" key="3">
    <source>
        <dbReference type="ARBA" id="ARBA00023163"/>
    </source>
</evidence>
<evidence type="ECO:0000259" key="4">
    <source>
        <dbReference type="PROSITE" id="PS50932"/>
    </source>
</evidence>
<dbReference type="InterPro" id="IPR006059">
    <property type="entry name" value="SBP"/>
</dbReference>
<organism evidence="6 7">
    <name type="scientific">Christensenella minuta</name>
    <dbReference type="NCBI Taxonomy" id="626937"/>
    <lineage>
        <taxon>Bacteria</taxon>
        <taxon>Bacillati</taxon>
        <taxon>Bacillota</taxon>
        <taxon>Clostridia</taxon>
        <taxon>Christensenellales</taxon>
        <taxon>Christensenellaceae</taxon>
        <taxon>Christensenella</taxon>
    </lineage>
</organism>
<dbReference type="CDD" id="cd06267">
    <property type="entry name" value="PBP1_LacI_sugar_binding-like"/>
    <property type="match status" value="1"/>
</dbReference>
<dbReference type="Pfam" id="PF00356">
    <property type="entry name" value="LacI"/>
    <property type="match status" value="1"/>
</dbReference>
<evidence type="ECO:0000256" key="1">
    <source>
        <dbReference type="ARBA" id="ARBA00023015"/>
    </source>
</evidence>
<dbReference type="GO" id="GO:0003700">
    <property type="term" value="F:DNA-binding transcription factor activity"/>
    <property type="evidence" value="ECO:0007669"/>
    <property type="project" value="TreeGrafter"/>
</dbReference>
<dbReference type="PROSITE" id="PS50943">
    <property type="entry name" value="HTH_CROC1"/>
    <property type="match status" value="1"/>
</dbReference>
<dbReference type="CDD" id="cd13585">
    <property type="entry name" value="PBP2_TMBP_like"/>
    <property type="match status" value="1"/>
</dbReference>
<evidence type="ECO:0000256" key="2">
    <source>
        <dbReference type="ARBA" id="ARBA00023125"/>
    </source>
</evidence>
<evidence type="ECO:0000259" key="5">
    <source>
        <dbReference type="PROSITE" id="PS50943"/>
    </source>
</evidence>
<dbReference type="InterPro" id="IPR000843">
    <property type="entry name" value="HTH_LacI"/>
</dbReference>
<name>A0A136Q794_9FIRM</name>
<reference evidence="6 7" key="1">
    <citation type="submission" date="2016-02" db="EMBL/GenBank/DDBJ databases">
        <authorList>
            <person name="Wen L."/>
            <person name="He K."/>
            <person name="Yang H."/>
        </authorList>
    </citation>
    <scope>NUCLEOTIDE SEQUENCE [LARGE SCALE GENOMIC DNA]</scope>
    <source>
        <strain evidence="6 7">DSM 22607</strain>
    </source>
</reference>
<keyword evidence="2" id="KW-0238">DNA-binding</keyword>
<dbReference type="EMBL" id="LSZW01000040">
    <property type="protein sequence ID" value="KXK66543.1"/>
    <property type="molecule type" value="Genomic_DNA"/>
</dbReference>
<keyword evidence="3" id="KW-0804">Transcription</keyword>
<keyword evidence="7" id="KW-1185">Reference proteome</keyword>
<dbReference type="SUPFAM" id="SSF47413">
    <property type="entry name" value="lambda repressor-like DNA-binding domains"/>
    <property type="match status" value="1"/>
</dbReference>
<dbReference type="PANTHER" id="PTHR30146">
    <property type="entry name" value="LACI-RELATED TRANSCRIPTIONAL REPRESSOR"/>
    <property type="match status" value="1"/>
</dbReference>
<dbReference type="GO" id="GO:0000976">
    <property type="term" value="F:transcription cis-regulatory region binding"/>
    <property type="evidence" value="ECO:0007669"/>
    <property type="project" value="TreeGrafter"/>
</dbReference>
<gene>
    <name evidence="6" type="ORF">HMPREF3293_00586</name>
</gene>
<dbReference type="PROSITE" id="PS50932">
    <property type="entry name" value="HTH_LACI_2"/>
    <property type="match status" value="1"/>
</dbReference>
<dbReference type="InterPro" id="IPR001387">
    <property type="entry name" value="Cro/C1-type_HTH"/>
</dbReference>
<proteinExistence type="predicted"/>
<feature type="domain" description="HTH lacI-type" evidence="4">
    <location>
        <begin position="18"/>
        <end position="72"/>
    </location>
</feature>
<dbReference type="PATRIC" id="fig|626937.4.peg.577"/>
<dbReference type="Gene3D" id="1.10.260.40">
    <property type="entry name" value="lambda repressor-like DNA-binding domains"/>
    <property type="match status" value="1"/>
</dbReference>
<dbReference type="PROSITE" id="PS00356">
    <property type="entry name" value="HTH_LACI_1"/>
    <property type="match status" value="1"/>
</dbReference>
<dbReference type="Pfam" id="PF13416">
    <property type="entry name" value="SBP_bac_8"/>
    <property type="match status" value="1"/>
</dbReference>
<dbReference type="InterPro" id="IPR001761">
    <property type="entry name" value="Peripla_BP/Lac1_sug-bd_dom"/>
</dbReference>
<protein>
    <submittedName>
        <fullName evidence="6">ABC transporter, solute-binding protein</fullName>
    </submittedName>
</protein>
<dbReference type="Proteomes" id="UP000070366">
    <property type="component" value="Unassembled WGS sequence"/>
</dbReference>
<keyword evidence="1" id="KW-0805">Transcription regulation</keyword>
<dbReference type="CDD" id="cd01392">
    <property type="entry name" value="HTH_LacI"/>
    <property type="match status" value="1"/>
</dbReference>
<accession>A0A136Q794</accession>
<dbReference type="Pfam" id="PF00532">
    <property type="entry name" value="Peripla_BP_1"/>
    <property type="match status" value="1"/>
</dbReference>
<dbReference type="PANTHER" id="PTHR30146:SF109">
    <property type="entry name" value="HTH-TYPE TRANSCRIPTIONAL REGULATOR GALS"/>
    <property type="match status" value="1"/>
</dbReference>
<dbReference type="KEGG" id="cmiu:B1H56_09975"/>
<evidence type="ECO:0000313" key="6">
    <source>
        <dbReference type="EMBL" id="KXK66543.1"/>
    </source>
</evidence>
<dbReference type="InterPro" id="IPR028082">
    <property type="entry name" value="Peripla_BP_I"/>
</dbReference>